<dbReference type="AlphaFoldDB" id="A0A7G8BF28"/>
<gene>
    <name evidence="1" type="ORF">H7849_18890</name>
</gene>
<organism evidence="1 2">
    <name type="scientific">Alloacidobacterium dinghuense</name>
    <dbReference type="NCBI Taxonomy" id="2763107"/>
    <lineage>
        <taxon>Bacteria</taxon>
        <taxon>Pseudomonadati</taxon>
        <taxon>Acidobacteriota</taxon>
        <taxon>Terriglobia</taxon>
        <taxon>Terriglobales</taxon>
        <taxon>Acidobacteriaceae</taxon>
        <taxon>Alloacidobacterium</taxon>
    </lineage>
</organism>
<dbReference type="SUPFAM" id="SSF82171">
    <property type="entry name" value="DPP6 N-terminal domain-like"/>
    <property type="match status" value="1"/>
</dbReference>
<dbReference type="Pfam" id="PF07676">
    <property type="entry name" value="PD40"/>
    <property type="match status" value="1"/>
</dbReference>
<dbReference type="KEGG" id="adin:H7849_18890"/>
<reference evidence="1 2" key="1">
    <citation type="submission" date="2020-08" db="EMBL/GenBank/DDBJ databases">
        <title>Edaphobacter telluris sp. nov. and Acidobacterium dinghuensis sp. nov., two acidobacteria isolated from forest soil.</title>
        <authorList>
            <person name="Fu J."/>
            <person name="Qiu L."/>
        </authorList>
    </citation>
    <scope>NUCLEOTIDE SEQUENCE [LARGE SCALE GENOMIC DNA]</scope>
    <source>
        <strain evidence="1">4Y35</strain>
    </source>
</reference>
<keyword evidence="2" id="KW-1185">Reference proteome</keyword>
<evidence type="ECO:0000313" key="2">
    <source>
        <dbReference type="Proteomes" id="UP000515312"/>
    </source>
</evidence>
<sequence length="52" mass="5899">MILLFQSWSPDGKTIYFLSERRGFLNVRVHAVPTYFLGGAVPGILRTEHPPL</sequence>
<proteinExistence type="predicted"/>
<dbReference type="EMBL" id="CP060394">
    <property type="protein sequence ID" value="QNI31148.1"/>
    <property type="molecule type" value="Genomic_DNA"/>
</dbReference>
<accession>A0A7G8BF28</accession>
<dbReference type="InterPro" id="IPR011659">
    <property type="entry name" value="WD40"/>
</dbReference>
<name>A0A7G8BF28_9BACT</name>
<evidence type="ECO:0000313" key="1">
    <source>
        <dbReference type="EMBL" id="QNI31148.1"/>
    </source>
</evidence>
<dbReference type="Proteomes" id="UP000515312">
    <property type="component" value="Chromosome"/>
</dbReference>
<protein>
    <submittedName>
        <fullName evidence="1">PD40 domain-containing protein</fullName>
    </submittedName>
</protein>